<sequence length="121" mass="13882">MRNTGPALRLSIFVRESDHWHHKPLYAEIVHRAHKAGLAGATVIRGIEGFGASSQIHTNHLFRLGEDLPVLIIVTDREDRIHEFLPHLDDLDIQGLVALDKVETVHYTQPEHKHAHWWSKL</sequence>
<dbReference type="InterPro" id="IPR015867">
    <property type="entry name" value="N-reg_PII/ATP_PRibTrfase_C"/>
</dbReference>
<organism evidence="2 3">
    <name type="scientific">Pseudonocardia eucalypti</name>
    <dbReference type="NCBI Taxonomy" id="648755"/>
    <lineage>
        <taxon>Bacteria</taxon>
        <taxon>Bacillati</taxon>
        <taxon>Actinomycetota</taxon>
        <taxon>Actinomycetes</taxon>
        <taxon>Pseudonocardiales</taxon>
        <taxon>Pseudonocardiaceae</taxon>
        <taxon>Pseudonocardia</taxon>
    </lineage>
</organism>
<dbReference type="InterPro" id="IPR011322">
    <property type="entry name" value="N-reg_PII-like_a/b"/>
</dbReference>
<dbReference type="PANTHER" id="PTHR35983:SF1">
    <property type="entry name" value="UPF0166 PROTEIN TM_0021"/>
    <property type="match status" value="1"/>
</dbReference>
<comment type="caution">
    <text evidence="2">The sequence shown here is derived from an EMBL/GenBank/DDBJ whole genome shotgun (WGS) entry which is preliminary data.</text>
</comment>
<accession>A0ABP9QRX6</accession>
<reference evidence="3" key="1">
    <citation type="journal article" date="2019" name="Int. J. Syst. Evol. Microbiol.">
        <title>The Global Catalogue of Microorganisms (GCM) 10K type strain sequencing project: providing services to taxonomists for standard genome sequencing and annotation.</title>
        <authorList>
            <consortium name="The Broad Institute Genomics Platform"/>
            <consortium name="The Broad Institute Genome Sequencing Center for Infectious Disease"/>
            <person name="Wu L."/>
            <person name="Ma J."/>
        </authorList>
    </citation>
    <scope>NUCLEOTIDE SEQUENCE [LARGE SCALE GENOMIC DNA]</scope>
    <source>
        <strain evidence="3">JCM 18303</strain>
    </source>
</reference>
<dbReference type="EMBL" id="BAABJP010000033">
    <property type="protein sequence ID" value="GAA5166287.1"/>
    <property type="molecule type" value="Genomic_DNA"/>
</dbReference>
<dbReference type="Gene3D" id="3.30.70.120">
    <property type="match status" value="1"/>
</dbReference>
<dbReference type="Pfam" id="PF02641">
    <property type="entry name" value="DUF190"/>
    <property type="match status" value="1"/>
</dbReference>
<name>A0ABP9QRX6_9PSEU</name>
<evidence type="ECO:0000313" key="3">
    <source>
        <dbReference type="Proteomes" id="UP001428817"/>
    </source>
</evidence>
<protein>
    <submittedName>
        <fullName evidence="2">DUF190 domain-containing protein</fullName>
    </submittedName>
</protein>
<comment type="similarity">
    <text evidence="1">Belongs to the UPF0166 family.</text>
</comment>
<dbReference type="PANTHER" id="PTHR35983">
    <property type="entry name" value="UPF0166 PROTEIN TM_0021"/>
    <property type="match status" value="1"/>
</dbReference>
<keyword evidence="3" id="KW-1185">Reference proteome</keyword>
<dbReference type="SUPFAM" id="SSF54913">
    <property type="entry name" value="GlnB-like"/>
    <property type="match status" value="1"/>
</dbReference>
<proteinExistence type="inferred from homology"/>
<gene>
    <name evidence="2" type="ORF">GCM10023321_57360</name>
</gene>
<dbReference type="Proteomes" id="UP001428817">
    <property type="component" value="Unassembled WGS sequence"/>
</dbReference>
<evidence type="ECO:0000313" key="2">
    <source>
        <dbReference type="EMBL" id="GAA5166287.1"/>
    </source>
</evidence>
<evidence type="ECO:0000256" key="1">
    <source>
        <dbReference type="ARBA" id="ARBA00010554"/>
    </source>
</evidence>
<dbReference type="InterPro" id="IPR003793">
    <property type="entry name" value="UPF0166"/>
</dbReference>